<protein>
    <submittedName>
        <fullName evidence="2">Uncharacterized protein</fullName>
    </submittedName>
</protein>
<dbReference type="AlphaFoldDB" id="A0A2A2M408"/>
<gene>
    <name evidence="2" type="ORF">WR25_08044</name>
</gene>
<evidence type="ECO:0000313" key="2">
    <source>
        <dbReference type="EMBL" id="PAV93261.1"/>
    </source>
</evidence>
<keyword evidence="1" id="KW-0812">Transmembrane</keyword>
<comment type="caution">
    <text evidence="2">The sequence shown here is derived from an EMBL/GenBank/DDBJ whole genome shotgun (WGS) entry which is preliminary data.</text>
</comment>
<keyword evidence="3" id="KW-1185">Reference proteome</keyword>
<keyword evidence="1" id="KW-0472">Membrane</keyword>
<sequence length="182" mass="19112">MMKVATRIGSWIGKLSSVRRPKMVLRKLSDIMSVLRTGHGGNAGKGQRIDRGHAAVGFAARLAAAGGLLAGGVTVRAAALFLRLLLQRPLRVAAAHVAGVVDGRGMAHVHPTVLHHRRLHAGFAGFGAHAQDAVEQAGREAGVADRGDLFARAFQLQFAEMPSNRPGLFSTACNCVSMPGIV</sequence>
<keyword evidence="1" id="KW-1133">Transmembrane helix</keyword>
<reference evidence="2 3" key="1">
    <citation type="journal article" date="2017" name="Curr. Biol.">
        <title>Genome architecture and evolution of a unichromosomal asexual nematode.</title>
        <authorList>
            <person name="Fradin H."/>
            <person name="Zegar C."/>
            <person name="Gutwein M."/>
            <person name="Lucas J."/>
            <person name="Kovtun M."/>
            <person name="Corcoran D."/>
            <person name="Baugh L.R."/>
            <person name="Kiontke K."/>
            <person name="Gunsalus K."/>
            <person name="Fitch D.H."/>
            <person name="Piano F."/>
        </authorList>
    </citation>
    <scope>NUCLEOTIDE SEQUENCE [LARGE SCALE GENOMIC DNA]</scope>
    <source>
        <strain evidence="2">PF1309</strain>
    </source>
</reference>
<proteinExistence type="predicted"/>
<evidence type="ECO:0000256" key="1">
    <source>
        <dbReference type="SAM" id="Phobius"/>
    </source>
</evidence>
<name>A0A2A2M408_9BILA</name>
<feature type="transmembrane region" description="Helical" evidence="1">
    <location>
        <begin position="58"/>
        <end position="82"/>
    </location>
</feature>
<accession>A0A2A2M408</accession>
<evidence type="ECO:0000313" key="3">
    <source>
        <dbReference type="Proteomes" id="UP000218231"/>
    </source>
</evidence>
<dbReference type="Proteomes" id="UP000218231">
    <property type="component" value="Unassembled WGS sequence"/>
</dbReference>
<dbReference type="EMBL" id="LIAE01005544">
    <property type="protein sequence ID" value="PAV93261.1"/>
    <property type="molecule type" value="Genomic_DNA"/>
</dbReference>
<organism evidence="2 3">
    <name type="scientific">Diploscapter pachys</name>
    <dbReference type="NCBI Taxonomy" id="2018661"/>
    <lineage>
        <taxon>Eukaryota</taxon>
        <taxon>Metazoa</taxon>
        <taxon>Ecdysozoa</taxon>
        <taxon>Nematoda</taxon>
        <taxon>Chromadorea</taxon>
        <taxon>Rhabditida</taxon>
        <taxon>Rhabditina</taxon>
        <taxon>Rhabditomorpha</taxon>
        <taxon>Rhabditoidea</taxon>
        <taxon>Rhabditidae</taxon>
        <taxon>Diploscapter</taxon>
    </lineage>
</organism>